<keyword evidence="5" id="KW-1185">Reference proteome</keyword>
<gene>
    <name evidence="4" type="ORF">ACFQ16_07565</name>
</gene>
<dbReference type="SUPFAM" id="SSF46894">
    <property type="entry name" value="C-terminal effector domain of the bipartite response regulators"/>
    <property type="match status" value="1"/>
</dbReference>
<dbReference type="RefSeq" id="WP_345599963.1">
    <property type="nucleotide sequence ID" value="NZ_BAABLT010000001.1"/>
</dbReference>
<proteinExistence type="predicted"/>
<dbReference type="Gene3D" id="1.10.10.10">
    <property type="entry name" value="Winged helix-like DNA-binding domain superfamily/Winged helix DNA-binding domain"/>
    <property type="match status" value="1"/>
</dbReference>
<organism evidence="4 5">
    <name type="scientific">Saccharopolyspora rosea</name>
    <dbReference type="NCBI Taxonomy" id="524884"/>
    <lineage>
        <taxon>Bacteria</taxon>
        <taxon>Bacillati</taxon>
        <taxon>Actinomycetota</taxon>
        <taxon>Actinomycetes</taxon>
        <taxon>Pseudonocardiales</taxon>
        <taxon>Pseudonocardiaceae</taxon>
        <taxon>Saccharopolyspora</taxon>
    </lineage>
</organism>
<dbReference type="Pfam" id="PF13191">
    <property type="entry name" value="AAA_16"/>
    <property type="match status" value="1"/>
</dbReference>
<dbReference type="SMART" id="SM00421">
    <property type="entry name" value="HTH_LUXR"/>
    <property type="match status" value="1"/>
</dbReference>
<dbReference type="SUPFAM" id="SSF52540">
    <property type="entry name" value="P-loop containing nucleoside triphosphate hydrolases"/>
    <property type="match status" value="1"/>
</dbReference>
<dbReference type="InterPro" id="IPR036388">
    <property type="entry name" value="WH-like_DNA-bd_sf"/>
</dbReference>
<name>A0ABW3FPJ2_9PSEU</name>
<protein>
    <submittedName>
        <fullName evidence="4">AAA family ATPase</fullName>
    </submittedName>
</protein>
<evidence type="ECO:0000313" key="4">
    <source>
        <dbReference type="EMBL" id="MFD0919597.1"/>
    </source>
</evidence>
<evidence type="ECO:0000313" key="5">
    <source>
        <dbReference type="Proteomes" id="UP001597018"/>
    </source>
</evidence>
<dbReference type="EMBL" id="JBHTIW010000003">
    <property type="protein sequence ID" value="MFD0919597.1"/>
    <property type="molecule type" value="Genomic_DNA"/>
</dbReference>
<dbReference type="PANTHER" id="PTHR16305:SF35">
    <property type="entry name" value="TRANSCRIPTIONAL ACTIVATOR DOMAIN"/>
    <property type="match status" value="1"/>
</dbReference>
<dbReference type="PANTHER" id="PTHR16305">
    <property type="entry name" value="TESTICULAR SOLUBLE ADENYLYL CYCLASE"/>
    <property type="match status" value="1"/>
</dbReference>
<accession>A0ABW3FPJ2</accession>
<comment type="caution">
    <text evidence="4">The sequence shown here is derived from an EMBL/GenBank/DDBJ whole genome shotgun (WGS) entry which is preliminary data.</text>
</comment>
<dbReference type="InterPro" id="IPR016032">
    <property type="entry name" value="Sig_transdc_resp-reg_C-effctor"/>
</dbReference>
<dbReference type="InterPro" id="IPR041664">
    <property type="entry name" value="AAA_16"/>
</dbReference>
<sequence>MTHGTAALSHPPERTCPRVVLAPPERNRMAGRDDLLRDVGDAVGSGAVSFVALGGTVGSGRSTLLDAVDEALRQQEHRTVRVRFTEVDRRTPYRAVHRVLAKLVACQHGRARERVEHLLGLTARLAEHADDELTACRLATALSSALAALGPLVVLLDDAHWADDASAALVPDLARRLVGTRCTLVATYRVHKGQKSAVLDAARRSGHALVRIVRRFTARHTAQALTDLLGAAPDAALNAELHRLSAGCPAWLASLAESYRDRGAVCFVDRRAVLRPDPAPIALSHPPLPAEEGTRRKVLRCLAVYDGVGRDALPLAARALGLSEQDVVDVVDDLVAAGVLTDRTGRFAVPAMALAVRAATGPFERRRIASVAVHAWWSGEIRGDDDVLADLLAEAGSLAGAPRAHRELLDRATDPRFAADPRVLRWSAAAASLARTRRQRARALARHCAAGVRHGRMREALGSSRELLSAGVPPLPEPERDVLALHHLLALAACDGRAELARIADGGAAWLPSGGAGRDALRAVAWCLLDRWADAAPELRRLRTADLEPELALWCRRFDATASVLLGTSPGPRGPESRSLLLAVGDGAELPDRGLDTALPDRVPRADLLQLQWSSGRWEEAMSTARQDLCAGSTDPDPVVAAFARSTAIRLLTALGRLGSARELAEQAPRASLAHVVDHAHATALRLLGETDESERLLRSALRNATAQGVVLGTEVLWADLARLQAGRGEHEAAERSLLRTERAAHRVGTGSAELESLIARAAVLGDRSSAQAAVELARRRRSPFECAVTFLRLVPTGLVTDRLLAEAYDLLGELGALLWRARLRKCMQEHRVSVPGRTAARSENDRLLAVLVAEALSNRQIAAVFSTTEKSVEARLTRMFARTGYRSRVELAAALLRRDFPLDDD</sequence>
<keyword evidence="1" id="KW-0547">Nucleotide-binding</keyword>
<keyword evidence="2" id="KW-0067">ATP-binding</keyword>
<evidence type="ECO:0000259" key="3">
    <source>
        <dbReference type="SMART" id="SM00421"/>
    </source>
</evidence>
<dbReference type="Proteomes" id="UP001597018">
    <property type="component" value="Unassembled WGS sequence"/>
</dbReference>
<evidence type="ECO:0000256" key="1">
    <source>
        <dbReference type="ARBA" id="ARBA00022741"/>
    </source>
</evidence>
<evidence type="ECO:0000256" key="2">
    <source>
        <dbReference type="ARBA" id="ARBA00022840"/>
    </source>
</evidence>
<feature type="domain" description="HTH luxR-type" evidence="3">
    <location>
        <begin position="839"/>
        <end position="896"/>
    </location>
</feature>
<dbReference type="InterPro" id="IPR000792">
    <property type="entry name" value="Tscrpt_reg_LuxR_C"/>
</dbReference>
<reference evidence="5" key="1">
    <citation type="journal article" date="2019" name="Int. J. Syst. Evol. Microbiol.">
        <title>The Global Catalogue of Microorganisms (GCM) 10K type strain sequencing project: providing services to taxonomists for standard genome sequencing and annotation.</title>
        <authorList>
            <consortium name="The Broad Institute Genomics Platform"/>
            <consortium name="The Broad Institute Genome Sequencing Center for Infectious Disease"/>
            <person name="Wu L."/>
            <person name="Ma J."/>
        </authorList>
    </citation>
    <scope>NUCLEOTIDE SEQUENCE [LARGE SCALE GENOMIC DNA]</scope>
    <source>
        <strain evidence="5">CCUG 56401</strain>
    </source>
</reference>
<dbReference type="InterPro" id="IPR027417">
    <property type="entry name" value="P-loop_NTPase"/>
</dbReference>